<dbReference type="AlphaFoldDB" id="A0A211ZI61"/>
<dbReference type="EMBL" id="NHON01000047">
    <property type="protein sequence ID" value="OWJ64876.1"/>
    <property type="molecule type" value="Genomic_DNA"/>
</dbReference>
<dbReference type="Proteomes" id="UP000196655">
    <property type="component" value="Unassembled WGS sequence"/>
</dbReference>
<keyword evidence="9" id="KW-1185">Reference proteome</keyword>
<feature type="chain" id="PRO_5013007515" description="Lectin-like protein BA14k" evidence="7">
    <location>
        <begin position="35"/>
        <end position="104"/>
    </location>
</feature>
<dbReference type="Pfam" id="PF07886">
    <property type="entry name" value="BA14K"/>
    <property type="match status" value="1"/>
</dbReference>
<evidence type="ECO:0000313" key="9">
    <source>
        <dbReference type="Proteomes" id="UP000196655"/>
    </source>
</evidence>
<feature type="compositionally biased region" description="Low complexity" evidence="6">
    <location>
        <begin position="56"/>
        <end position="66"/>
    </location>
</feature>
<evidence type="ECO:0000256" key="6">
    <source>
        <dbReference type="SAM" id="MobiDB-lite"/>
    </source>
</evidence>
<keyword evidence="3" id="KW-1003">Cell membrane</keyword>
<keyword evidence="7" id="KW-0732">Signal</keyword>
<keyword evidence="3" id="KW-0472">Membrane</keyword>
<accession>A0A211ZI61</accession>
<dbReference type="GO" id="GO:0030246">
    <property type="term" value="F:carbohydrate binding"/>
    <property type="evidence" value="ECO:0007669"/>
    <property type="project" value="UniProtKB-KW"/>
</dbReference>
<evidence type="ECO:0000256" key="7">
    <source>
        <dbReference type="SAM" id="SignalP"/>
    </source>
</evidence>
<protein>
    <recommendedName>
        <fullName evidence="2">Lectin-like protein BA14k</fullName>
    </recommendedName>
</protein>
<organism evidence="8 9">
    <name type="scientific">Inquilinus limosus</name>
    <dbReference type="NCBI Taxonomy" id="171674"/>
    <lineage>
        <taxon>Bacteria</taxon>
        <taxon>Pseudomonadati</taxon>
        <taxon>Pseudomonadota</taxon>
        <taxon>Alphaproteobacteria</taxon>
        <taxon>Rhodospirillales</taxon>
        <taxon>Rhodospirillaceae</taxon>
        <taxon>Inquilinus</taxon>
    </lineage>
</organism>
<proteinExistence type="inferred from homology"/>
<evidence type="ECO:0000256" key="1">
    <source>
        <dbReference type="ARBA" id="ARBA00010270"/>
    </source>
</evidence>
<sequence>MAAKARDTAGPGLRTVLASLALAAMVAIPAPSLAQDFLTPYLDSQRYDNLRRHQQRIQQQRRAGQQAPASLSQHQRACAQRYRSYDPRTDLYVVRPGVTARCRL</sequence>
<reference evidence="9" key="1">
    <citation type="submission" date="2017-05" db="EMBL/GenBank/DDBJ databases">
        <authorList>
            <person name="Macchi M."/>
            <person name="Festa S."/>
            <person name="Coppotelli B.M."/>
            <person name="Morelli I.S."/>
        </authorList>
    </citation>
    <scope>NUCLEOTIDE SEQUENCE [LARGE SCALE GENOMIC DNA]</scope>
    <source>
        <strain evidence="9">I</strain>
    </source>
</reference>
<feature type="signal peptide" evidence="7">
    <location>
        <begin position="1"/>
        <end position="34"/>
    </location>
</feature>
<evidence type="ECO:0000256" key="2">
    <source>
        <dbReference type="ARBA" id="ARBA00020552"/>
    </source>
</evidence>
<feature type="region of interest" description="Disordered" evidence="6">
    <location>
        <begin position="52"/>
        <end position="75"/>
    </location>
</feature>
<dbReference type="RefSeq" id="WP_088153211.1">
    <property type="nucleotide sequence ID" value="NZ_NHON01000047.1"/>
</dbReference>
<evidence type="ECO:0000313" key="8">
    <source>
        <dbReference type="EMBL" id="OWJ64876.1"/>
    </source>
</evidence>
<keyword evidence="4" id="KW-0430">Lectin</keyword>
<comment type="caution">
    <text evidence="8">The sequence shown here is derived from an EMBL/GenBank/DDBJ whole genome shotgun (WGS) entry which is preliminary data.</text>
</comment>
<evidence type="ECO:0000256" key="5">
    <source>
        <dbReference type="ARBA" id="ARBA00025321"/>
    </source>
</evidence>
<gene>
    <name evidence="8" type="ORF">BWR60_22205</name>
</gene>
<comment type="similarity">
    <text evidence="1">Belongs to the BA14k family.</text>
</comment>
<dbReference type="OrthoDB" id="7211175at2"/>
<comment type="function">
    <text evidence="5">Has immunoglobulin-binding and hemagglutination properties, and can bind to mannose. Essential for virulence. May be involved in LPS biosynthesis or polysaccharide transport.</text>
</comment>
<name>A0A211ZI61_9PROT</name>
<dbReference type="InterPro" id="IPR012413">
    <property type="entry name" value="BA14K"/>
</dbReference>
<evidence type="ECO:0000256" key="4">
    <source>
        <dbReference type="ARBA" id="ARBA00022734"/>
    </source>
</evidence>
<evidence type="ECO:0000256" key="3">
    <source>
        <dbReference type="ARBA" id="ARBA00022475"/>
    </source>
</evidence>